<dbReference type="Proteomes" id="UP000504615">
    <property type="component" value="Unplaced"/>
</dbReference>
<dbReference type="GeneID" id="105429859"/>
<dbReference type="Pfam" id="PF15813">
    <property type="entry name" value="DUF4708"/>
    <property type="match status" value="1"/>
</dbReference>
<dbReference type="KEGG" id="pbar:105429859"/>
<evidence type="ECO:0000256" key="1">
    <source>
        <dbReference type="SAM" id="MobiDB-lite"/>
    </source>
</evidence>
<name>A0A6I9WFP2_9HYME</name>
<reference evidence="4" key="1">
    <citation type="submission" date="2025-08" db="UniProtKB">
        <authorList>
            <consortium name="RefSeq"/>
        </authorList>
    </citation>
    <scope>IDENTIFICATION</scope>
</reference>
<evidence type="ECO:0000259" key="2">
    <source>
        <dbReference type="Pfam" id="PF15813"/>
    </source>
</evidence>
<dbReference type="PANTHER" id="PTHR28495:SF1">
    <property type="entry name" value="GENE, 17266-RELATED"/>
    <property type="match status" value="1"/>
</dbReference>
<feature type="region of interest" description="Disordered" evidence="1">
    <location>
        <begin position="428"/>
        <end position="451"/>
    </location>
</feature>
<proteinExistence type="predicted"/>
<dbReference type="AlphaFoldDB" id="A0A6I9WFP2"/>
<dbReference type="PANTHER" id="PTHR28495">
    <property type="entry name" value="HYPOTHETICAL PROTEIN LOC100359752"/>
    <property type="match status" value="1"/>
</dbReference>
<organism evidence="3 4">
    <name type="scientific">Pogonomyrmex barbatus</name>
    <name type="common">red harvester ant</name>
    <dbReference type="NCBI Taxonomy" id="144034"/>
    <lineage>
        <taxon>Eukaryota</taxon>
        <taxon>Metazoa</taxon>
        <taxon>Ecdysozoa</taxon>
        <taxon>Arthropoda</taxon>
        <taxon>Hexapoda</taxon>
        <taxon>Insecta</taxon>
        <taxon>Pterygota</taxon>
        <taxon>Neoptera</taxon>
        <taxon>Endopterygota</taxon>
        <taxon>Hymenoptera</taxon>
        <taxon>Apocrita</taxon>
        <taxon>Aculeata</taxon>
        <taxon>Formicoidea</taxon>
        <taxon>Formicidae</taxon>
        <taxon>Myrmicinae</taxon>
        <taxon>Pogonomyrmex</taxon>
    </lineage>
</organism>
<feature type="compositionally biased region" description="Basic and acidic residues" evidence="1">
    <location>
        <begin position="432"/>
        <end position="451"/>
    </location>
</feature>
<evidence type="ECO:0000313" key="3">
    <source>
        <dbReference type="Proteomes" id="UP000504615"/>
    </source>
</evidence>
<accession>A0A6I9WFP2</accession>
<feature type="domain" description="DUF4708" evidence="2">
    <location>
        <begin position="7"/>
        <end position="267"/>
    </location>
</feature>
<evidence type="ECO:0000313" key="4">
    <source>
        <dbReference type="RefSeq" id="XP_011641376.1"/>
    </source>
</evidence>
<sequence>MVSTVKIFNIIIPRKDDLCCAICKIMNSENDPLIYSNYCRKNIKCRQLLQETPQAMAAPITNRKLLETGSSLYVISTKEFFKSCTFRDHLDALNIQVMDLLDPVPIYIYKSCLLYTVEYKLAPQWNKVGMYLVEGDFLTSTGSVNAITLNIKDIRDNNAHLHVEASNLKIPFLRLKTTRSSQHDLQSPVRVLPSMKMANILSVSKRIGEKFKTYENLRAYWKNMYGYMLPDYEEGFLFYNVEFFYFKSSIFIYPEMCLASGPLEILPPAMDPVSRIYKFVGDLRGRVTKLCEQQLDVFPEDMYQAAILACTPMLPKVDKFSDWGTGYGTGSRRIRNVMPRMFDTCDIPTKQSRLSLSGINKSVMCKTEIDLDFGINPTNNFNKVLKTTDTISTMLYDNAVTDKSVVQKDESKSNYFKQKEEKFESNSLVEMANKEEKPKKQSLKEKLLRNF</sequence>
<dbReference type="InterPro" id="IPR031643">
    <property type="entry name" value="DUF4708"/>
</dbReference>
<keyword evidence="3" id="KW-1185">Reference proteome</keyword>
<gene>
    <name evidence="4" type="primary">LOC105429859</name>
</gene>
<dbReference type="OrthoDB" id="6285995at2759"/>
<protein>
    <submittedName>
        <fullName evidence="4">Uncharacterized protein C18orf63-like</fullName>
    </submittedName>
</protein>
<dbReference type="RefSeq" id="XP_011641376.1">
    <property type="nucleotide sequence ID" value="XM_011643074.1"/>
</dbReference>